<keyword evidence="2" id="KW-1185">Reference proteome</keyword>
<evidence type="ECO:0000313" key="2">
    <source>
        <dbReference type="Proteomes" id="UP001363622"/>
    </source>
</evidence>
<proteinExistence type="predicted"/>
<evidence type="ECO:0000313" key="1">
    <source>
        <dbReference type="EMBL" id="KAK7522019.1"/>
    </source>
</evidence>
<dbReference type="Proteomes" id="UP001363622">
    <property type="component" value="Unassembled WGS sequence"/>
</dbReference>
<comment type="caution">
    <text evidence="1">The sequence shown here is derived from an EMBL/GenBank/DDBJ whole genome shotgun (WGS) entry which is preliminary data.</text>
</comment>
<name>A0ABR1KV09_9PEZI</name>
<protein>
    <recommendedName>
        <fullName evidence="3">Zinc finger PHD-type domain-containing protein</fullName>
    </recommendedName>
</protein>
<organism evidence="1 2">
    <name type="scientific">Phyllosticta citriasiana</name>
    <dbReference type="NCBI Taxonomy" id="595635"/>
    <lineage>
        <taxon>Eukaryota</taxon>
        <taxon>Fungi</taxon>
        <taxon>Dikarya</taxon>
        <taxon>Ascomycota</taxon>
        <taxon>Pezizomycotina</taxon>
        <taxon>Dothideomycetes</taxon>
        <taxon>Dothideomycetes incertae sedis</taxon>
        <taxon>Botryosphaeriales</taxon>
        <taxon>Phyllostictaceae</taxon>
        <taxon>Phyllosticta</taxon>
    </lineage>
</organism>
<gene>
    <name evidence="1" type="ORF">IWZ03DRAFT_107682</name>
</gene>
<sequence length="83" mass="9499">MNLTTRQENSPELRCPGCAQSWHFECLRSDGPDGEISDVWRICDIVRACYSMIIMLGPPINDENAPATPRNQDAWLHEWGLRL</sequence>
<evidence type="ECO:0008006" key="3">
    <source>
        <dbReference type="Google" id="ProtNLM"/>
    </source>
</evidence>
<dbReference type="EMBL" id="JBBPHU010000002">
    <property type="protein sequence ID" value="KAK7522019.1"/>
    <property type="molecule type" value="Genomic_DNA"/>
</dbReference>
<reference evidence="1 2" key="1">
    <citation type="submission" date="2024-04" db="EMBL/GenBank/DDBJ databases">
        <title>Phyllosticta paracitricarpa is synonymous to the EU quarantine fungus P. citricarpa based on phylogenomic analyses.</title>
        <authorList>
            <consortium name="Lawrence Berkeley National Laboratory"/>
            <person name="Van Ingen-Buijs V.A."/>
            <person name="Van Westerhoven A.C."/>
            <person name="Haridas S."/>
            <person name="Skiadas P."/>
            <person name="Martin F."/>
            <person name="Groenewald J.Z."/>
            <person name="Crous P.W."/>
            <person name="Seidl M.F."/>
        </authorList>
    </citation>
    <scope>NUCLEOTIDE SEQUENCE [LARGE SCALE GENOMIC DNA]</scope>
    <source>
        <strain evidence="1 2">CBS 123371</strain>
    </source>
</reference>
<accession>A0ABR1KV09</accession>